<evidence type="ECO:0000256" key="1">
    <source>
        <dbReference type="ARBA" id="ARBA00004651"/>
    </source>
</evidence>
<dbReference type="InterPro" id="IPR051788">
    <property type="entry name" value="MFS_Transporter"/>
</dbReference>
<gene>
    <name evidence="9" type="ORF">SAMN04487943_106254</name>
</gene>
<name>A0A1I4MGV1_9BACI</name>
<dbReference type="PANTHER" id="PTHR23514">
    <property type="entry name" value="BYPASS OF STOP CODON PROTEIN 6"/>
    <property type="match status" value="1"/>
</dbReference>
<dbReference type="InterPro" id="IPR036259">
    <property type="entry name" value="MFS_trans_sf"/>
</dbReference>
<comment type="subcellular location">
    <subcellularLocation>
        <location evidence="1">Cell membrane</location>
        <topology evidence="1">Multi-pass membrane protein</topology>
    </subcellularLocation>
</comment>
<feature type="transmembrane region" description="Helical" evidence="7">
    <location>
        <begin position="77"/>
        <end position="95"/>
    </location>
</feature>
<feature type="transmembrane region" description="Helical" evidence="7">
    <location>
        <begin position="7"/>
        <end position="26"/>
    </location>
</feature>
<dbReference type="EMBL" id="FOTR01000006">
    <property type="protein sequence ID" value="SFM02468.1"/>
    <property type="molecule type" value="Genomic_DNA"/>
</dbReference>
<evidence type="ECO:0000256" key="2">
    <source>
        <dbReference type="ARBA" id="ARBA00008335"/>
    </source>
</evidence>
<keyword evidence="6 7" id="KW-0472">Membrane</keyword>
<feature type="transmembrane region" description="Helical" evidence="7">
    <location>
        <begin position="46"/>
        <end position="70"/>
    </location>
</feature>
<evidence type="ECO:0000256" key="3">
    <source>
        <dbReference type="ARBA" id="ARBA00022448"/>
    </source>
</evidence>
<dbReference type="Pfam" id="PF07690">
    <property type="entry name" value="MFS_1"/>
    <property type="match status" value="1"/>
</dbReference>
<evidence type="ECO:0000259" key="8">
    <source>
        <dbReference type="PROSITE" id="PS50850"/>
    </source>
</evidence>
<evidence type="ECO:0000256" key="5">
    <source>
        <dbReference type="ARBA" id="ARBA00022989"/>
    </source>
</evidence>
<evidence type="ECO:0000313" key="9">
    <source>
        <dbReference type="EMBL" id="SFM02468.1"/>
    </source>
</evidence>
<sequence>MSLNKKTNYYLLLFVIFGGFLIFGVSENIKGPAIPDMQQELSLTDGTLGALLAINAFGFLLACTYTSWLISKIGAKTTSILTFVLMAISGVFIYFSTNFTSLVGAYFLLYIGNGMLEISLAIIAARLFTKNTGTMLNLSHFFYGLGSTVAPLVAAQIMGWEINASVLGWRGMYLIMLSLSLLPIIPVVVSRFPKEEGNDEEDRTSIKKLTKDPIAWLIVFALAMGVTAELGIAAWLVNYLVKVSEWTIGEASGMLSIFFFSFMLARLLLGPVTDKFGYAISIIVFSLFAGVFSLIPIFTGDSLAILFAIAGFGIGPIYPTMMALLAKKYTKGTDTAITFTVVLIGIGGVVTNLMIGYIIEWVTNLSFGATFAESNKIGMQAGYFFIAMAAMLCGLASWEIYRRLKKEGNVL</sequence>
<comment type="similarity">
    <text evidence="2">Belongs to the major facilitator superfamily.</text>
</comment>
<dbReference type="InterPro" id="IPR020846">
    <property type="entry name" value="MFS_dom"/>
</dbReference>
<keyword evidence="3" id="KW-0813">Transport</keyword>
<reference evidence="10" key="1">
    <citation type="submission" date="2016-10" db="EMBL/GenBank/DDBJ databases">
        <authorList>
            <person name="Varghese N."/>
            <person name="Submissions S."/>
        </authorList>
    </citation>
    <scope>NUCLEOTIDE SEQUENCE [LARGE SCALE GENOMIC DNA]</scope>
    <source>
        <strain evidence="10">CGMCC 1.4250</strain>
    </source>
</reference>
<keyword evidence="4 7" id="KW-0812">Transmembrane</keyword>
<accession>A0A1I4MGV1</accession>
<evidence type="ECO:0000256" key="7">
    <source>
        <dbReference type="SAM" id="Phobius"/>
    </source>
</evidence>
<protein>
    <submittedName>
        <fullName evidence="9">Fucose permease</fullName>
    </submittedName>
</protein>
<evidence type="ECO:0000256" key="4">
    <source>
        <dbReference type="ARBA" id="ARBA00022692"/>
    </source>
</evidence>
<dbReference type="InterPro" id="IPR011701">
    <property type="entry name" value="MFS"/>
</dbReference>
<feature type="transmembrane region" description="Helical" evidence="7">
    <location>
        <begin position="276"/>
        <end position="298"/>
    </location>
</feature>
<keyword evidence="10" id="KW-1185">Reference proteome</keyword>
<dbReference type="RefSeq" id="WP_091484068.1">
    <property type="nucleotide sequence ID" value="NZ_FOTR01000006.1"/>
</dbReference>
<feature type="transmembrane region" description="Helical" evidence="7">
    <location>
        <begin position="304"/>
        <end position="325"/>
    </location>
</feature>
<dbReference type="PANTHER" id="PTHR23514:SF3">
    <property type="entry name" value="BYPASS OF STOP CODON PROTEIN 6"/>
    <property type="match status" value="1"/>
</dbReference>
<dbReference type="STRING" id="334253.SAMN04487943_106254"/>
<feature type="transmembrane region" description="Helical" evidence="7">
    <location>
        <begin position="214"/>
        <end position="236"/>
    </location>
</feature>
<dbReference type="OrthoDB" id="1674556at2"/>
<dbReference type="GO" id="GO:0022857">
    <property type="term" value="F:transmembrane transporter activity"/>
    <property type="evidence" value="ECO:0007669"/>
    <property type="project" value="InterPro"/>
</dbReference>
<proteinExistence type="inferred from homology"/>
<feature type="transmembrane region" description="Helical" evidence="7">
    <location>
        <begin position="172"/>
        <end position="193"/>
    </location>
</feature>
<evidence type="ECO:0000313" key="10">
    <source>
        <dbReference type="Proteomes" id="UP000198565"/>
    </source>
</evidence>
<feature type="transmembrane region" description="Helical" evidence="7">
    <location>
        <begin position="141"/>
        <end position="160"/>
    </location>
</feature>
<dbReference type="AlphaFoldDB" id="A0A1I4MGV1"/>
<feature type="transmembrane region" description="Helical" evidence="7">
    <location>
        <begin position="248"/>
        <end position="269"/>
    </location>
</feature>
<feature type="transmembrane region" description="Helical" evidence="7">
    <location>
        <begin position="337"/>
        <end position="359"/>
    </location>
</feature>
<keyword evidence="5 7" id="KW-1133">Transmembrane helix</keyword>
<organism evidence="9 10">
    <name type="scientific">Gracilibacillus orientalis</name>
    <dbReference type="NCBI Taxonomy" id="334253"/>
    <lineage>
        <taxon>Bacteria</taxon>
        <taxon>Bacillati</taxon>
        <taxon>Bacillota</taxon>
        <taxon>Bacilli</taxon>
        <taxon>Bacillales</taxon>
        <taxon>Bacillaceae</taxon>
        <taxon>Gracilibacillus</taxon>
    </lineage>
</organism>
<feature type="transmembrane region" description="Helical" evidence="7">
    <location>
        <begin position="107"/>
        <end position="129"/>
    </location>
</feature>
<dbReference type="PROSITE" id="PS50850">
    <property type="entry name" value="MFS"/>
    <property type="match status" value="1"/>
</dbReference>
<feature type="transmembrane region" description="Helical" evidence="7">
    <location>
        <begin position="379"/>
        <end position="401"/>
    </location>
</feature>
<feature type="domain" description="Major facilitator superfamily (MFS) profile" evidence="8">
    <location>
        <begin position="12"/>
        <end position="405"/>
    </location>
</feature>
<dbReference type="Gene3D" id="1.20.1250.20">
    <property type="entry name" value="MFS general substrate transporter like domains"/>
    <property type="match status" value="2"/>
</dbReference>
<evidence type="ECO:0000256" key="6">
    <source>
        <dbReference type="ARBA" id="ARBA00023136"/>
    </source>
</evidence>
<dbReference type="Proteomes" id="UP000198565">
    <property type="component" value="Unassembled WGS sequence"/>
</dbReference>
<dbReference type="GO" id="GO:0005886">
    <property type="term" value="C:plasma membrane"/>
    <property type="evidence" value="ECO:0007669"/>
    <property type="project" value="UniProtKB-SubCell"/>
</dbReference>
<dbReference type="SUPFAM" id="SSF103473">
    <property type="entry name" value="MFS general substrate transporter"/>
    <property type="match status" value="1"/>
</dbReference>